<dbReference type="Proteomes" id="UP000178597">
    <property type="component" value="Unassembled WGS sequence"/>
</dbReference>
<dbReference type="InterPro" id="IPR030960">
    <property type="entry name" value="DHQS/DOIS_N"/>
</dbReference>
<dbReference type="Gene3D" id="3.40.50.1970">
    <property type="match status" value="1"/>
</dbReference>
<keyword evidence="5" id="KW-0862">Zinc</keyword>
<dbReference type="GO" id="GO:0009073">
    <property type="term" value="P:aromatic amino acid family biosynthetic process"/>
    <property type="evidence" value="ECO:0007669"/>
    <property type="project" value="InterPro"/>
</dbReference>
<evidence type="ECO:0000256" key="8">
    <source>
        <dbReference type="ARBA" id="ARBA00023285"/>
    </source>
</evidence>
<dbReference type="InterPro" id="IPR056179">
    <property type="entry name" value="DHQS_C"/>
</dbReference>
<feature type="domain" description="3-dehydroquinate synthase C-terminal" evidence="11">
    <location>
        <begin position="177"/>
        <end position="315"/>
    </location>
</feature>
<dbReference type="SUPFAM" id="SSF56796">
    <property type="entry name" value="Dehydroquinate synthase-like"/>
    <property type="match status" value="1"/>
</dbReference>
<feature type="domain" description="3-dehydroquinate synthase N-terminal" evidence="10">
    <location>
        <begin position="63"/>
        <end position="175"/>
    </location>
</feature>
<evidence type="ECO:0000256" key="4">
    <source>
        <dbReference type="ARBA" id="ARBA00022741"/>
    </source>
</evidence>
<dbReference type="GO" id="GO:0046872">
    <property type="term" value="F:metal ion binding"/>
    <property type="evidence" value="ECO:0007669"/>
    <property type="project" value="UniProtKB-KW"/>
</dbReference>
<keyword evidence="6" id="KW-0520">NAD</keyword>
<dbReference type="GO" id="GO:0000166">
    <property type="term" value="F:nucleotide binding"/>
    <property type="evidence" value="ECO:0007669"/>
    <property type="project" value="UniProtKB-KW"/>
</dbReference>
<evidence type="ECO:0000259" key="11">
    <source>
        <dbReference type="Pfam" id="PF24621"/>
    </source>
</evidence>
<dbReference type="EMBL" id="MFZP01000049">
    <property type="protein sequence ID" value="OGK26231.1"/>
    <property type="molecule type" value="Genomic_DNA"/>
</dbReference>
<dbReference type="GO" id="GO:0005737">
    <property type="term" value="C:cytoplasm"/>
    <property type="evidence" value="ECO:0007669"/>
    <property type="project" value="InterPro"/>
</dbReference>
<dbReference type="EC" id="4.2.3.4" evidence="9"/>
<dbReference type="Pfam" id="PF24621">
    <property type="entry name" value="DHQS_C"/>
    <property type="match status" value="1"/>
</dbReference>
<dbReference type="CDD" id="cd08195">
    <property type="entry name" value="DHQS"/>
    <property type="match status" value="1"/>
</dbReference>
<dbReference type="PIRSF" id="PIRSF001455">
    <property type="entry name" value="DHQ_synth"/>
    <property type="match status" value="1"/>
</dbReference>
<protein>
    <recommendedName>
        <fullName evidence="9">3-dehydroquinate synthase</fullName>
        <ecNumber evidence="9">4.2.3.4</ecNumber>
    </recommendedName>
</protein>
<dbReference type="InterPro" id="IPR016037">
    <property type="entry name" value="DHQ_synth_AroB"/>
</dbReference>
<keyword evidence="8" id="KW-0170">Cobalt</keyword>
<keyword evidence="3" id="KW-0479">Metal-binding</keyword>
<comment type="cofactor">
    <cofactor evidence="1">
        <name>NAD(+)</name>
        <dbReference type="ChEBI" id="CHEBI:57540"/>
    </cofactor>
</comment>
<dbReference type="STRING" id="1802040.A3C28_03480"/>
<dbReference type="AlphaFoldDB" id="A0A1F7H4Q7"/>
<evidence type="ECO:0000313" key="13">
    <source>
        <dbReference type="Proteomes" id="UP000178597"/>
    </source>
</evidence>
<evidence type="ECO:0000256" key="3">
    <source>
        <dbReference type="ARBA" id="ARBA00022723"/>
    </source>
</evidence>
<name>A0A1F7H4Q7_9BACT</name>
<evidence type="ECO:0000256" key="9">
    <source>
        <dbReference type="NCBIfam" id="TIGR01357"/>
    </source>
</evidence>
<dbReference type="InterPro" id="IPR030963">
    <property type="entry name" value="DHQ_synth_fam"/>
</dbReference>
<evidence type="ECO:0000256" key="2">
    <source>
        <dbReference type="ARBA" id="ARBA00001941"/>
    </source>
</evidence>
<evidence type="ECO:0000259" key="10">
    <source>
        <dbReference type="Pfam" id="PF01761"/>
    </source>
</evidence>
<keyword evidence="7" id="KW-0456">Lyase</keyword>
<evidence type="ECO:0000256" key="1">
    <source>
        <dbReference type="ARBA" id="ARBA00001911"/>
    </source>
</evidence>
<evidence type="ECO:0000313" key="12">
    <source>
        <dbReference type="EMBL" id="OGK26231.1"/>
    </source>
</evidence>
<comment type="cofactor">
    <cofactor evidence="2">
        <name>Co(2+)</name>
        <dbReference type="ChEBI" id="CHEBI:48828"/>
    </cofactor>
</comment>
<reference evidence="12 13" key="1">
    <citation type="journal article" date="2016" name="Nat. Commun.">
        <title>Thousands of microbial genomes shed light on interconnected biogeochemical processes in an aquifer system.</title>
        <authorList>
            <person name="Anantharaman K."/>
            <person name="Brown C.T."/>
            <person name="Hug L.A."/>
            <person name="Sharon I."/>
            <person name="Castelle C.J."/>
            <person name="Probst A.J."/>
            <person name="Thomas B.C."/>
            <person name="Singh A."/>
            <person name="Wilkins M.J."/>
            <person name="Karaoz U."/>
            <person name="Brodie E.L."/>
            <person name="Williams K.H."/>
            <person name="Hubbard S.S."/>
            <person name="Banfield J.F."/>
        </authorList>
    </citation>
    <scope>NUCLEOTIDE SEQUENCE [LARGE SCALE GENOMIC DNA]</scope>
</reference>
<proteinExistence type="predicted"/>
<dbReference type="GO" id="GO:0003856">
    <property type="term" value="F:3-dehydroquinate synthase activity"/>
    <property type="evidence" value="ECO:0007669"/>
    <property type="project" value="UniProtKB-UniRule"/>
</dbReference>
<dbReference type="PANTHER" id="PTHR43622">
    <property type="entry name" value="3-DEHYDROQUINATE SYNTHASE"/>
    <property type="match status" value="1"/>
</dbReference>
<evidence type="ECO:0000256" key="5">
    <source>
        <dbReference type="ARBA" id="ARBA00022833"/>
    </source>
</evidence>
<evidence type="ECO:0000256" key="6">
    <source>
        <dbReference type="ARBA" id="ARBA00023027"/>
    </source>
</evidence>
<evidence type="ECO:0000256" key="7">
    <source>
        <dbReference type="ARBA" id="ARBA00023239"/>
    </source>
</evidence>
<dbReference type="Gene3D" id="1.20.1090.10">
    <property type="entry name" value="Dehydroquinate synthase-like - alpha domain"/>
    <property type="match status" value="1"/>
</dbReference>
<gene>
    <name evidence="12" type="ORF">A3C28_03480</name>
</gene>
<comment type="caution">
    <text evidence="12">The sequence shown here is derived from an EMBL/GenBank/DDBJ whole genome shotgun (WGS) entry which is preliminary data.</text>
</comment>
<dbReference type="PANTHER" id="PTHR43622:SF1">
    <property type="entry name" value="3-DEHYDROQUINATE SYNTHASE"/>
    <property type="match status" value="1"/>
</dbReference>
<dbReference type="GO" id="GO:0009423">
    <property type="term" value="P:chorismate biosynthetic process"/>
    <property type="evidence" value="ECO:0007669"/>
    <property type="project" value="UniProtKB-UniRule"/>
</dbReference>
<dbReference type="InterPro" id="IPR050071">
    <property type="entry name" value="Dehydroquinate_synthase"/>
</dbReference>
<organism evidence="12 13">
    <name type="scientific">Candidatus Roizmanbacteria bacterium RIFCSPHIGHO2_02_FULL_39_9</name>
    <dbReference type="NCBI Taxonomy" id="1802040"/>
    <lineage>
        <taxon>Bacteria</taxon>
        <taxon>Candidatus Roizmaniibacteriota</taxon>
    </lineage>
</organism>
<accession>A0A1F7H4Q7</accession>
<keyword evidence="4" id="KW-0547">Nucleotide-binding</keyword>
<sequence>MKYSLVLKTNSGSVSNIMIGEALQSEFQSLLHKIKPTKTVFITDETMVKSLHTYCSPDNKSVFILNSGESEKNFDSLKRIIQFFFDQQIDKKSLVVAFGGGVVTDITGFAASIFYRGVSTLYVPTTLLAQVDAAIGGKNTINFNDTKNVLGTIRQPNHILIDINLLHSLPRRQINSGMAEIIKYGIGFAEELFSYIESLKKIDAKAFLHLVRRSAEIKVKVVAKDQDESGGQRKLLNLGHTLGHAIEAQKNQKLAHGEAISIGIMFAAFISEDLGHIAKKDLERIRESLEKFALPTRAYFDVKIALENILHDKKKAGESIDFIAIKKIGHSYIQRLTLVELSAYLSQFSL</sequence>
<dbReference type="Pfam" id="PF01761">
    <property type="entry name" value="DHQ_synthase"/>
    <property type="match status" value="1"/>
</dbReference>
<dbReference type="NCBIfam" id="TIGR01357">
    <property type="entry name" value="aroB"/>
    <property type="match status" value="1"/>
</dbReference>